<dbReference type="PANTHER" id="PTHR21696">
    <property type="entry name" value="PROTEIN UNC-79 HOMOLOG"/>
    <property type="match status" value="1"/>
</dbReference>
<reference evidence="2" key="2">
    <citation type="submission" date="2020-11" db="EMBL/GenBank/DDBJ databases">
        <authorList>
            <person name="McCartney M.A."/>
            <person name="Auch B."/>
            <person name="Kono T."/>
            <person name="Mallez S."/>
            <person name="Becker A."/>
            <person name="Gohl D.M."/>
            <person name="Silverstein K.A.T."/>
            <person name="Koren S."/>
            <person name="Bechman K.B."/>
            <person name="Herman A."/>
            <person name="Abrahante J.E."/>
            <person name="Garbe J."/>
        </authorList>
    </citation>
    <scope>NUCLEOTIDE SEQUENCE</scope>
    <source>
        <strain evidence="2">Duluth1</strain>
        <tissue evidence="2">Whole animal</tissue>
    </source>
</reference>
<feature type="transmembrane region" description="Helical" evidence="1">
    <location>
        <begin position="88"/>
        <end position="106"/>
    </location>
</feature>
<keyword evidence="1" id="KW-1133">Transmembrane helix</keyword>
<dbReference type="Proteomes" id="UP000828390">
    <property type="component" value="Unassembled WGS sequence"/>
</dbReference>
<gene>
    <name evidence="2" type="ORF">DPMN_036326</name>
</gene>
<reference evidence="2" key="1">
    <citation type="journal article" date="2019" name="bioRxiv">
        <title>The Genome of the Zebra Mussel, Dreissena polymorpha: A Resource for Invasive Species Research.</title>
        <authorList>
            <person name="McCartney M.A."/>
            <person name="Auch B."/>
            <person name="Kono T."/>
            <person name="Mallez S."/>
            <person name="Zhang Y."/>
            <person name="Obille A."/>
            <person name="Becker A."/>
            <person name="Abrahante J.E."/>
            <person name="Garbe J."/>
            <person name="Badalamenti J.P."/>
            <person name="Herman A."/>
            <person name="Mangelson H."/>
            <person name="Liachko I."/>
            <person name="Sullivan S."/>
            <person name="Sone E.D."/>
            <person name="Koren S."/>
            <person name="Silverstein K.A.T."/>
            <person name="Beckman K.B."/>
            <person name="Gohl D.M."/>
        </authorList>
    </citation>
    <scope>NUCLEOTIDE SEQUENCE</scope>
    <source>
        <strain evidence="2">Duluth1</strain>
        <tissue evidence="2">Whole animal</tissue>
    </source>
</reference>
<evidence type="ECO:0000313" key="3">
    <source>
        <dbReference type="Proteomes" id="UP000828390"/>
    </source>
</evidence>
<dbReference type="AlphaFoldDB" id="A0A9D4MBB6"/>
<comment type="caution">
    <text evidence="2">The sequence shown here is derived from an EMBL/GenBank/DDBJ whole genome shotgun (WGS) entry which is preliminary data.</text>
</comment>
<keyword evidence="1" id="KW-0472">Membrane</keyword>
<name>A0A9D4MBB6_DREPO</name>
<dbReference type="InterPro" id="IPR024855">
    <property type="entry name" value="UNC79"/>
</dbReference>
<protein>
    <submittedName>
        <fullName evidence="2">Uncharacterized protein</fullName>
    </submittedName>
</protein>
<organism evidence="2 3">
    <name type="scientific">Dreissena polymorpha</name>
    <name type="common">Zebra mussel</name>
    <name type="synonym">Mytilus polymorpha</name>
    <dbReference type="NCBI Taxonomy" id="45954"/>
    <lineage>
        <taxon>Eukaryota</taxon>
        <taxon>Metazoa</taxon>
        <taxon>Spiralia</taxon>
        <taxon>Lophotrochozoa</taxon>
        <taxon>Mollusca</taxon>
        <taxon>Bivalvia</taxon>
        <taxon>Autobranchia</taxon>
        <taxon>Heteroconchia</taxon>
        <taxon>Euheterodonta</taxon>
        <taxon>Imparidentia</taxon>
        <taxon>Neoheterodontei</taxon>
        <taxon>Myida</taxon>
        <taxon>Dreissenoidea</taxon>
        <taxon>Dreissenidae</taxon>
        <taxon>Dreissena</taxon>
    </lineage>
</organism>
<keyword evidence="1" id="KW-0812">Transmembrane</keyword>
<dbReference type="EMBL" id="JAIWYP010000002">
    <property type="protein sequence ID" value="KAH3873100.1"/>
    <property type="molecule type" value="Genomic_DNA"/>
</dbReference>
<keyword evidence="3" id="KW-1185">Reference proteome</keyword>
<dbReference type="PANTHER" id="PTHR21696:SF2">
    <property type="entry name" value="PROTEIN UNC-79 HOMOLOG"/>
    <property type="match status" value="1"/>
</dbReference>
<accession>A0A9D4MBB6</accession>
<evidence type="ECO:0000256" key="1">
    <source>
        <dbReference type="SAM" id="Phobius"/>
    </source>
</evidence>
<proteinExistence type="predicted"/>
<evidence type="ECO:0000313" key="2">
    <source>
        <dbReference type="EMBL" id="KAH3873100.1"/>
    </source>
</evidence>
<sequence>MKCPKNHVCFPQVLDRNFDLGNKILPITLLLLQYGPSPQRYASDYQPPNYTLWYLEPHTRLSWLHTLLVILYKVGYTLRYLEPHTRLSWLHTLLVILYKVGYTLWYQEPTPDCPGFTHCWLSFIR</sequence>